<feature type="transmembrane region" description="Helical" evidence="2">
    <location>
        <begin position="223"/>
        <end position="240"/>
    </location>
</feature>
<feature type="transmembrane region" description="Helical" evidence="2">
    <location>
        <begin position="381"/>
        <end position="400"/>
    </location>
</feature>
<evidence type="ECO:0000256" key="1">
    <source>
        <dbReference type="SAM" id="MobiDB-lite"/>
    </source>
</evidence>
<evidence type="ECO:0000313" key="3">
    <source>
        <dbReference type="EMBL" id="CAB4895910.1"/>
    </source>
</evidence>
<feature type="transmembrane region" description="Helical" evidence="2">
    <location>
        <begin position="252"/>
        <end position="273"/>
    </location>
</feature>
<evidence type="ECO:0000256" key="2">
    <source>
        <dbReference type="SAM" id="Phobius"/>
    </source>
</evidence>
<protein>
    <submittedName>
        <fullName evidence="3">Unannotated protein</fullName>
    </submittedName>
</protein>
<feature type="region of interest" description="Disordered" evidence="1">
    <location>
        <begin position="416"/>
        <end position="436"/>
    </location>
</feature>
<dbReference type="AlphaFoldDB" id="A0A6J7FT15"/>
<reference evidence="3" key="1">
    <citation type="submission" date="2020-05" db="EMBL/GenBank/DDBJ databases">
        <authorList>
            <person name="Chiriac C."/>
            <person name="Salcher M."/>
            <person name="Ghai R."/>
            <person name="Kavagutti S V."/>
        </authorList>
    </citation>
    <scope>NUCLEOTIDE SEQUENCE</scope>
</reference>
<dbReference type="EMBL" id="CAFBMB010000038">
    <property type="protein sequence ID" value="CAB4895910.1"/>
    <property type="molecule type" value="Genomic_DNA"/>
</dbReference>
<name>A0A6J7FT15_9ZZZZ</name>
<feature type="transmembrane region" description="Helical" evidence="2">
    <location>
        <begin position="357"/>
        <end position="375"/>
    </location>
</feature>
<gene>
    <name evidence="3" type="ORF">UFOPK3516_00684</name>
</gene>
<proteinExistence type="predicted"/>
<accession>A0A6J7FT15</accession>
<sequence length="436" mass="46120">MSDTPVKPKSRGRSLVSGIALTLAVLLTPMAMMTNWAVVQVDNTQRFVGTLGPLASNPKIQELVINEITNKLDETVNFKKTTAQLVDGLGSALNLPDAASSALGLVSDPLAAGVKGLVHDAVAQVVTSEGFQKAWVRVLTITQQQVTELLKGQETGVLKMDGDGSITLNLKPVISEVKQSLVNSGVAFAAAIPEVDVKVDLGKVPQLALARVVYQVGVGVGTWLPWVVFALYLLGIGLAVRRARAILTTSIFVLLSSVATLVVFSFGRLFAVNAVGDTYGPTVGVVWDAVSEYAVSVVSGLIALSVITLVASWIFTSDERSPVRSGFSRFVVLLRRRLDAAGATMGSAGHALYRGRIALRVLIIVVAGVIVAMVQPLTVAAVIWACVIVLILLFALELIIREPVAVSARATAKTTSPRSTVRRATSRPVAATRKKK</sequence>
<organism evidence="3">
    <name type="scientific">freshwater metagenome</name>
    <dbReference type="NCBI Taxonomy" id="449393"/>
    <lineage>
        <taxon>unclassified sequences</taxon>
        <taxon>metagenomes</taxon>
        <taxon>ecological metagenomes</taxon>
    </lineage>
</organism>
<keyword evidence="2" id="KW-0472">Membrane</keyword>
<keyword evidence="2" id="KW-0812">Transmembrane</keyword>
<keyword evidence="2" id="KW-1133">Transmembrane helix</keyword>
<feature type="transmembrane region" description="Helical" evidence="2">
    <location>
        <begin position="293"/>
        <end position="315"/>
    </location>
</feature>